<keyword evidence="4" id="KW-0249">Electron transport</keyword>
<dbReference type="GO" id="GO:0046872">
    <property type="term" value="F:metal ion binding"/>
    <property type="evidence" value="ECO:0007669"/>
    <property type="project" value="UniProtKB-KW"/>
</dbReference>
<evidence type="ECO:0000256" key="5">
    <source>
        <dbReference type="ARBA" id="ARBA00023004"/>
    </source>
</evidence>
<dbReference type="PROSITE" id="PS00198">
    <property type="entry name" value="4FE4S_FER_1"/>
    <property type="match status" value="1"/>
</dbReference>
<evidence type="ECO:0000313" key="10">
    <source>
        <dbReference type="Proteomes" id="UP000269591"/>
    </source>
</evidence>
<dbReference type="InterPro" id="IPR051684">
    <property type="entry name" value="Electron_Trans/Redox"/>
</dbReference>
<dbReference type="InterPro" id="IPR017900">
    <property type="entry name" value="4Fe4S_Fe_S_CS"/>
</dbReference>
<evidence type="ECO:0000259" key="8">
    <source>
        <dbReference type="PROSITE" id="PS51379"/>
    </source>
</evidence>
<proteinExistence type="predicted"/>
<keyword evidence="5" id="KW-0408">Iron</keyword>
<protein>
    <submittedName>
        <fullName evidence="9">4Fe-4S ferredoxin</fullName>
    </submittedName>
</protein>
<evidence type="ECO:0000256" key="1">
    <source>
        <dbReference type="ARBA" id="ARBA00022448"/>
    </source>
</evidence>
<dbReference type="GO" id="GO:0005886">
    <property type="term" value="C:plasma membrane"/>
    <property type="evidence" value="ECO:0007669"/>
    <property type="project" value="TreeGrafter"/>
</dbReference>
<dbReference type="Gene3D" id="3.30.70.20">
    <property type="match status" value="1"/>
</dbReference>
<evidence type="ECO:0000256" key="2">
    <source>
        <dbReference type="ARBA" id="ARBA00022485"/>
    </source>
</evidence>
<dbReference type="PANTHER" id="PTHR30176">
    <property type="entry name" value="FERREDOXIN-TYPE PROTEIN NAPH"/>
    <property type="match status" value="1"/>
</dbReference>
<keyword evidence="1" id="KW-0813">Transport</keyword>
<evidence type="ECO:0000256" key="4">
    <source>
        <dbReference type="ARBA" id="ARBA00022982"/>
    </source>
</evidence>
<name>A0A3N0B4U3_9ACTN</name>
<feature type="transmembrane region" description="Helical" evidence="7">
    <location>
        <begin position="183"/>
        <end position="207"/>
    </location>
</feature>
<dbReference type="Proteomes" id="UP000269591">
    <property type="component" value="Unassembled WGS sequence"/>
</dbReference>
<dbReference type="SUPFAM" id="SSF54862">
    <property type="entry name" value="4Fe-4S ferredoxins"/>
    <property type="match status" value="1"/>
</dbReference>
<dbReference type="AlphaFoldDB" id="A0A3N0B4U3"/>
<feature type="transmembrane region" description="Helical" evidence="7">
    <location>
        <begin position="152"/>
        <end position="177"/>
    </location>
</feature>
<keyword evidence="7" id="KW-0812">Transmembrane</keyword>
<dbReference type="Pfam" id="PF12801">
    <property type="entry name" value="Fer4_5"/>
    <property type="match status" value="2"/>
</dbReference>
<dbReference type="Pfam" id="PF00037">
    <property type="entry name" value="Fer4"/>
    <property type="match status" value="1"/>
</dbReference>
<keyword evidence="7" id="KW-1133">Transmembrane helix</keyword>
<dbReference type="PROSITE" id="PS51379">
    <property type="entry name" value="4FE4S_FER_2"/>
    <property type="match status" value="1"/>
</dbReference>
<dbReference type="PANTHER" id="PTHR30176:SF3">
    <property type="entry name" value="FERREDOXIN-TYPE PROTEIN NAPH"/>
    <property type="match status" value="1"/>
</dbReference>
<organism evidence="9 10">
    <name type="scientific">Slackia equolifaciens</name>
    <dbReference type="NCBI Taxonomy" id="498718"/>
    <lineage>
        <taxon>Bacteria</taxon>
        <taxon>Bacillati</taxon>
        <taxon>Actinomycetota</taxon>
        <taxon>Coriobacteriia</taxon>
        <taxon>Eggerthellales</taxon>
        <taxon>Eggerthellaceae</taxon>
        <taxon>Slackia</taxon>
    </lineage>
</organism>
<keyword evidence="7" id="KW-0472">Membrane</keyword>
<evidence type="ECO:0000256" key="3">
    <source>
        <dbReference type="ARBA" id="ARBA00022723"/>
    </source>
</evidence>
<reference evidence="10" key="1">
    <citation type="submission" date="2018-05" db="EMBL/GenBank/DDBJ databases">
        <title>Genome Sequencing of selected type strains of the family Eggerthellaceae.</title>
        <authorList>
            <person name="Danylec N."/>
            <person name="Stoll D.A."/>
            <person name="Doetsch A."/>
            <person name="Huch M."/>
        </authorList>
    </citation>
    <scope>NUCLEOTIDE SEQUENCE [LARGE SCALE GENOMIC DNA]</scope>
    <source>
        <strain evidence="10">DSM 24851</strain>
    </source>
</reference>
<evidence type="ECO:0000256" key="6">
    <source>
        <dbReference type="ARBA" id="ARBA00023014"/>
    </source>
</evidence>
<keyword evidence="2" id="KW-0004">4Fe-4S</keyword>
<dbReference type="InterPro" id="IPR017896">
    <property type="entry name" value="4Fe4S_Fe-S-bd"/>
</dbReference>
<keyword evidence="6" id="KW-0411">Iron-sulfur</keyword>
<sequence length="313" mass="33252">MSKKLRIAIPIIVMAVLAVAYALHLPLGSLSNFGWETISVLCPLGALTTMLASKTLIPHALISLVIAVVAILLLGRAFCGWICPTPVLSRLRYAFTSKSKLKAKEEEAAAQDNAGQSSDKIELTDADRALLKSACRGHGSCASKGTLDSRHLVLGGTLLSAAIFGFPVFCLICPIGLTFATIVLLMLLFGVGDLTLGVIVAPIILLIEVVFFRKWCSHICPLSAIMSLVGKANRTFVPTIDDSKCLETSKGVACGKCSQVCEVKIDPRHPELGSHMSECIKCRACVEACPGHAISMPLVARAKKLEAGDVAEQ</sequence>
<evidence type="ECO:0000256" key="7">
    <source>
        <dbReference type="SAM" id="Phobius"/>
    </source>
</evidence>
<comment type="caution">
    <text evidence="9">The sequence shown here is derived from an EMBL/GenBank/DDBJ whole genome shotgun (WGS) entry which is preliminary data.</text>
</comment>
<dbReference type="RefSeq" id="WP_123207995.1">
    <property type="nucleotide sequence ID" value="NZ_JBHTHO010000013.1"/>
</dbReference>
<dbReference type="GO" id="GO:0051539">
    <property type="term" value="F:4 iron, 4 sulfur cluster binding"/>
    <property type="evidence" value="ECO:0007669"/>
    <property type="project" value="UniProtKB-KW"/>
</dbReference>
<keyword evidence="10" id="KW-1185">Reference proteome</keyword>
<dbReference type="OrthoDB" id="3174284at2"/>
<accession>A0A3N0B4U3</accession>
<evidence type="ECO:0000313" key="9">
    <source>
        <dbReference type="EMBL" id="RNL42137.1"/>
    </source>
</evidence>
<feature type="domain" description="4Fe-4S ferredoxin-type" evidence="8">
    <location>
        <begin position="268"/>
        <end position="299"/>
    </location>
</feature>
<keyword evidence="3" id="KW-0479">Metal-binding</keyword>
<gene>
    <name evidence="9" type="ORF">DMP06_01670</name>
</gene>
<feature type="transmembrane region" description="Helical" evidence="7">
    <location>
        <begin position="60"/>
        <end position="83"/>
    </location>
</feature>
<dbReference type="EMBL" id="QIBX01000001">
    <property type="protein sequence ID" value="RNL42137.1"/>
    <property type="molecule type" value="Genomic_DNA"/>
</dbReference>